<dbReference type="RefSeq" id="WP_188862006.1">
    <property type="nucleotide sequence ID" value="NZ_BMLT01000010.1"/>
</dbReference>
<dbReference type="Pfam" id="PF08668">
    <property type="entry name" value="HDOD"/>
    <property type="match status" value="1"/>
</dbReference>
<sequence length="545" mass="60239">MTDTPARPFPELADADAWVAYLAGRPLPTRLSSLERLRKETEADSSTLMSVTPIVKSDPVLCILVIRAAQELHAAKGSDVTGIDHAIGSLGLDRLGQLARQSKGLRLHPARVAHLQYFRAIANSHHAATQCAQWLRSRHATYAEKAWAAALCYGIGIWSLWLHAPLHMDRIQRRVADDGLDPVRAEIETLGCTTQQISLGLARSWQLPPLAVAALDHDTSPSLRTLDKLHQRTLSEPGLTRDELKELSHLVQQHFFPVKLANWLTLTLNRQWSGTRVLRIFAIIGDYLDQELPETASQIHRNCALSSQLYHVPGTLAPAAEMLMMPDSTLAAEHLSARELELYRGRFPEPAPLERDSETADDDTGVADARSFERITGRLRDGHEIYRRPAHILQALLKGLSDGLGLPRIALQLVQHPQRTVRTAQVIGIDATDPLAGFSLELDSSALYHQLCNRPGCIWINRDTRERMLPLLPEALRAALAERDGLLMSVFMRDRAVAIVYADAGDSGPLSAPQRDRFRELCDGASEALQRMLKAAPDPGTGAAR</sequence>
<reference evidence="2 3" key="1">
    <citation type="journal article" date="2014" name="Int. J. Syst. Evol. Microbiol.">
        <title>Complete genome sequence of Corynebacterium casei LMG S-19264T (=DSM 44701T), isolated from a smear-ripened cheese.</title>
        <authorList>
            <consortium name="US DOE Joint Genome Institute (JGI-PGF)"/>
            <person name="Walter F."/>
            <person name="Albersmeier A."/>
            <person name="Kalinowski J."/>
            <person name="Ruckert C."/>
        </authorList>
    </citation>
    <scope>NUCLEOTIDE SEQUENCE [LARGE SCALE GENOMIC DNA]</scope>
    <source>
        <strain evidence="2 3">CGMCC 1.7286</strain>
    </source>
</reference>
<evidence type="ECO:0000259" key="1">
    <source>
        <dbReference type="PROSITE" id="PS51833"/>
    </source>
</evidence>
<dbReference type="PANTHER" id="PTHR33525">
    <property type="match status" value="1"/>
</dbReference>
<name>A0A917ZNV5_9GAMM</name>
<dbReference type="AlphaFoldDB" id="A0A917ZNV5"/>
<comment type="caution">
    <text evidence="2">The sequence shown here is derived from an EMBL/GenBank/DDBJ whole genome shotgun (WGS) entry which is preliminary data.</text>
</comment>
<keyword evidence="3" id="KW-1185">Reference proteome</keyword>
<dbReference type="PROSITE" id="PS51833">
    <property type="entry name" value="HDOD"/>
    <property type="match status" value="1"/>
</dbReference>
<dbReference type="InterPro" id="IPR013976">
    <property type="entry name" value="HDOD"/>
</dbReference>
<dbReference type="InterPro" id="IPR052340">
    <property type="entry name" value="RNase_Y/CdgJ"/>
</dbReference>
<gene>
    <name evidence="2" type="ORF">GCM10011348_36010</name>
</gene>
<dbReference type="EMBL" id="BMLT01000010">
    <property type="protein sequence ID" value="GGO86055.1"/>
    <property type="molecule type" value="Genomic_DNA"/>
</dbReference>
<dbReference type="Proteomes" id="UP000599578">
    <property type="component" value="Unassembled WGS sequence"/>
</dbReference>
<dbReference type="SUPFAM" id="SSF109604">
    <property type="entry name" value="HD-domain/PDEase-like"/>
    <property type="match status" value="1"/>
</dbReference>
<accession>A0A917ZNV5</accession>
<organism evidence="2 3">
    <name type="scientific">Marinobacterium nitratireducens</name>
    <dbReference type="NCBI Taxonomy" id="518897"/>
    <lineage>
        <taxon>Bacteria</taxon>
        <taxon>Pseudomonadati</taxon>
        <taxon>Pseudomonadota</taxon>
        <taxon>Gammaproteobacteria</taxon>
        <taxon>Oceanospirillales</taxon>
        <taxon>Oceanospirillaceae</taxon>
        <taxon>Marinobacterium</taxon>
    </lineage>
</organism>
<evidence type="ECO:0000313" key="3">
    <source>
        <dbReference type="Proteomes" id="UP000599578"/>
    </source>
</evidence>
<evidence type="ECO:0000313" key="2">
    <source>
        <dbReference type="EMBL" id="GGO86055.1"/>
    </source>
</evidence>
<dbReference type="Gene3D" id="1.10.3210.10">
    <property type="entry name" value="Hypothetical protein af1432"/>
    <property type="match status" value="1"/>
</dbReference>
<dbReference type="PANTHER" id="PTHR33525:SF3">
    <property type="entry name" value="RIBONUCLEASE Y"/>
    <property type="match status" value="1"/>
</dbReference>
<feature type="domain" description="HDOD" evidence="1">
    <location>
        <begin position="27"/>
        <end position="221"/>
    </location>
</feature>
<proteinExistence type="predicted"/>
<protein>
    <recommendedName>
        <fullName evidence="1">HDOD domain-containing protein</fullName>
    </recommendedName>
</protein>